<proteinExistence type="predicted"/>
<dbReference type="InterPro" id="IPR029071">
    <property type="entry name" value="Ubiquitin-like_domsf"/>
</dbReference>
<dbReference type="GO" id="GO:0005634">
    <property type="term" value="C:nucleus"/>
    <property type="evidence" value="ECO:0007669"/>
    <property type="project" value="TreeGrafter"/>
</dbReference>
<dbReference type="GO" id="GO:0043130">
    <property type="term" value="F:ubiquitin binding"/>
    <property type="evidence" value="ECO:0007669"/>
    <property type="project" value="TreeGrafter"/>
</dbReference>
<dbReference type="PANTHER" id="PTHR12710:SF0">
    <property type="entry name" value="NUCLEAR PROTEIN LOCALIZATION PROTEIN 4 HOMOLOG"/>
    <property type="match status" value="1"/>
</dbReference>
<evidence type="ECO:0000259" key="1">
    <source>
        <dbReference type="Pfam" id="PF05021"/>
    </source>
</evidence>
<dbReference type="Pfam" id="PF05021">
    <property type="entry name" value="NPL4"/>
    <property type="match status" value="1"/>
</dbReference>
<name>A0A1D2A999_AUXPR</name>
<dbReference type="AlphaFoldDB" id="A0A1D2A999"/>
<accession>A0A1D2A999</accession>
<evidence type="ECO:0008006" key="4">
    <source>
        <dbReference type="Google" id="ProtNLM"/>
    </source>
</evidence>
<feature type="domain" description="Nuclear pore localisation protein NPL4 C-terminal" evidence="1">
    <location>
        <begin position="167"/>
        <end position="287"/>
    </location>
</feature>
<dbReference type="CDD" id="cd08061">
    <property type="entry name" value="MPN_NPL4"/>
    <property type="match status" value="1"/>
</dbReference>
<dbReference type="InterPro" id="IPR016563">
    <property type="entry name" value="Npl4"/>
</dbReference>
<dbReference type="Pfam" id="PF11543">
    <property type="entry name" value="UN_NPL4"/>
    <property type="match status" value="1"/>
</dbReference>
<dbReference type="Gene3D" id="3.40.140.10">
    <property type="entry name" value="Cytidine Deaminase, domain 2"/>
    <property type="match status" value="1"/>
</dbReference>
<gene>
    <name evidence="3" type="ORF">g.17038</name>
</gene>
<dbReference type="GO" id="GO:0031625">
    <property type="term" value="F:ubiquitin protein ligase binding"/>
    <property type="evidence" value="ECO:0007669"/>
    <property type="project" value="TreeGrafter"/>
</dbReference>
<evidence type="ECO:0000259" key="2">
    <source>
        <dbReference type="Pfam" id="PF11543"/>
    </source>
</evidence>
<dbReference type="EMBL" id="GDKF01003119">
    <property type="protein sequence ID" value="JAT75503.1"/>
    <property type="molecule type" value="Transcribed_RNA"/>
</dbReference>
<feature type="domain" description="Nuclear pore localisation protein Npl4 ubiquitin-like" evidence="2">
    <location>
        <begin position="1"/>
        <end position="81"/>
    </location>
</feature>
<sequence>MLLRLRSRDGLERVKVADDATVADLRQAIAADLSIPVDDFVISREPTLLTAKDGESVQTLSALSKSLKGLGIQHGDTLFMKYGIKRSIPGPPRSTFETRPFGAHMDVRRMVAAQTRIERQETAACSSASFDAEAAHAFQSYVSAALAFSIKRGGILYGVVGEEGAVQVHAIYEPPQSATADSLQLERGTEEEAAADVIATTLGWTKVGWVYSQSVKERDFIVSTEELCQMAAFQDEIGETAVTAMVAAFPGDDGQVEVHVEAFQVSRQCVKLWKEGWFQDQTEPSGVTTLRNPKEPGNATPVIVAGKDQGEVDNDYFLMPVSIKDHVGPLENAFPCENRLLPQGKAELRAHLQKRSGKPFAERLADFHLLLFLARQPNFDLTEVGHLTAAVAAKEPVGEGYELLIESLAGM</sequence>
<dbReference type="GO" id="GO:0006511">
    <property type="term" value="P:ubiquitin-dependent protein catabolic process"/>
    <property type="evidence" value="ECO:0007669"/>
    <property type="project" value="InterPro"/>
</dbReference>
<dbReference type="CDD" id="cd17055">
    <property type="entry name" value="Ubl_AtNPL4_like"/>
    <property type="match status" value="1"/>
</dbReference>
<dbReference type="SUPFAM" id="SSF54236">
    <property type="entry name" value="Ubiquitin-like"/>
    <property type="match status" value="1"/>
</dbReference>
<protein>
    <recommendedName>
        <fullName evidence="4">NPL4-like protein 1</fullName>
    </recommendedName>
</protein>
<dbReference type="InterPro" id="IPR007717">
    <property type="entry name" value="NPL4_C"/>
</dbReference>
<dbReference type="Gene3D" id="3.10.20.90">
    <property type="entry name" value="Phosphatidylinositol 3-kinase Catalytic Subunit, Chain A, domain 1"/>
    <property type="match status" value="1"/>
</dbReference>
<organism evidence="3">
    <name type="scientific">Auxenochlorella protothecoides</name>
    <name type="common">Green microalga</name>
    <name type="synonym">Chlorella protothecoides</name>
    <dbReference type="NCBI Taxonomy" id="3075"/>
    <lineage>
        <taxon>Eukaryota</taxon>
        <taxon>Viridiplantae</taxon>
        <taxon>Chlorophyta</taxon>
        <taxon>core chlorophytes</taxon>
        <taxon>Trebouxiophyceae</taxon>
        <taxon>Chlorellales</taxon>
        <taxon>Chlorellaceae</taxon>
        <taxon>Auxenochlorella</taxon>
    </lineage>
</organism>
<dbReference type="InterPro" id="IPR024682">
    <property type="entry name" value="Npl4_Ub-like_dom"/>
</dbReference>
<dbReference type="PANTHER" id="PTHR12710">
    <property type="entry name" value="NUCLEAR PROTEIN LOCALIZATION 4"/>
    <property type="match status" value="1"/>
</dbReference>
<evidence type="ECO:0000313" key="3">
    <source>
        <dbReference type="EMBL" id="JAT75503.1"/>
    </source>
</evidence>
<reference evidence="3" key="1">
    <citation type="submission" date="2015-08" db="EMBL/GenBank/DDBJ databases">
        <authorList>
            <person name="Babu N.S."/>
            <person name="Beckwith C.J."/>
            <person name="Beseler K.G."/>
            <person name="Brison A."/>
            <person name="Carone J.V."/>
            <person name="Caskin T.P."/>
            <person name="Diamond M."/>
            <person name="Durham M.E."/>
            <person name="Foxe J.M."/>
            <person name="Go M."/>
            <person name="Henderson B.A."/>
            <person name="Jones I.B."/>
            <person name="McGettigan J.A."/>
            <person name="Micheletti S.J."/>
            <person name="Nasrallah M.E."/>
            <person name="Ortiz D."/>
            <person name="Piller C.R."/>
            <person name="Privatt S.R."/>
            <person name="Schneider S.L."/>
            <person name="Sharp S."/>
            <person name="Smith T.C."/>
            <person name="Stanton J.D."/>
            <person name="Ullery H.E."/>
            <person name="Wilson R.J."/>
            <person name="Serrano M.G."/>
            <person name="Buck G."/>
            <person name="Lee V."/>
            <person name="Wang Y."/>
            <person name="Carvalho R."/>
            <person name="Voegtly L."/>
            <person name="Shi R."/>
            <person name="Duckworth R."/>
            <person name="Johnson A."/>
            <person name="Loviza R."/>
            <person name="Walstead R."/>
            <person name="Shah Z."/>
            <person name="Kiflezghi M."/>
            <person name="Wade K."/>
            <person name="Ball S.L."/>
            <person name="Bradley K.W."/>
            <person name="Asai D.J."/>
            <person name="Bowman C.A."/>
            <person name="Russell D.A."/>
            <person name="Pope W.H."/>
            <person name="Jacobs-Sera D."/>
            <person name="Hendrix R.W."/>
            <person name="Hatfull G.F."/>
        </authorList>
    </citation>
    <scope>NUCLEOTIDE SEQUENCE</scope>
</reference>